<comment type="caution">
    <text evidence="1">The sequence shown here is derived from an EMBL/GenBank/DDBJ whole genome shotgun (WGS) entry which is preliminary data.</text>
</comment>
<reference evidence="2" key="1">
    <citation type="journal article" date="2019" name="Int. J. Syst. Evol. Microbiol.">
        <title>The Global Catalogue of Microorganisms (GCM) 10K type strain sequencing project: providing services to taxonomists for standard genome sequencing and annotation.</title>
        <authorList>
            <consortium name="The Broad Institute Genomics Platform"/>
            <consortium name="The Broad Institute Genome Sequencing Center for Infectious Disease"/>
            <person name="Wu L."/>
            <person name="Ma J."/>
        </authorList>
    </citation>
    <scope>NUCLEOTIDE SEQUENCE [LARGE SCALE GENOMIC DNA]</scope>
    <source>
        <strain evidence="2">JCM 11496</strain>
    </source>
</reference>
<dbReference type="Proteomes" id="UP001597307">
    <property type="component" value="Unassembled WGS sequence"/>
</dbReference>
<accession>A0ABW4Q716</accession>
<gene>
    <name evidence="1" type="ORF">ACFSFX_07785</name>
</gene>
<evidence type="ECO:0008006" key="3">
    <source>
        <dbReference type="Google" id="ProtNLM"/>
    </source>
</evidence>
<dbReference type="EMBL" id="JBHUGA010000017">
    <property type="protein sequence ID" value="MFD1846494.1"/>
    <property type="molecule type" value="Genomic_DNA"/>
</dbReference>
<evidence type="ECO:0000313" key="1">
    <source>
        <dbReference type="EMBL" id="MFD1846494.1"/>
    </source>
</evidence>
<protein>
    <recommendedName>
        <fullName evidence="3">Winged helix-turn-helix domain-containing protein</fullName>
    </recommendedName>
</protein>
<dbReference type="RefSeq" id="WP_343878387.1">
    <property type="nucleotide sequence ID" value="NZ_BAAAIJ010000015.1"/>
</dbReference>
<proteinExistence type="predicted"/>
<name>A0ABW4Q716_9MICC</name>
<evidence type="ECO:0000313" key="2">
    <source>
        <dbReference type="Proteomes" id="UP001597307"/>
    </source>
</evidence>
<organism evidence="1 2">
    <name type="scientific">Arthrobacter flavus</name>
    <dbReference type="NCBI Taxonomy" id="95172"/>
    <lineage>
        <taxon>Bacteria</taxon>
        <taxon>Bacillati</taxon>
        <taxon>Actinomycetota</taxon>
        <taxon>Actinomycetes</taxon>
        <taxon>Micrococcales</taxon>
        <taxon>Micrococcaceae</taxon>
        <taxon>Arthrobacter</taxon>
    </lineage>
</organism>
<sequence>MNAELRSLHRGALQRRARQRVDLFDDMRAVKIARGHGLAQREIADLLVTSQDIVHRLLKAVERRGGDLIPDPAELIMRAFAYDSPRGALLNQLKAYPYDFGKNAPSPYEGRLPGTWDQIVVAFAQEMLSREEFDELKNAVGR</sequence>
<keyword evidence="2" id="KW-1185">Reference proteome</keyword>